<feature type="domain" description="FAD dependent oxidoreductase central" evidence="6">
    <location>
        <begin position="371"/>
        <end position="426"/>
    </location>
</feature>
<dbReference type="InterPro" id="IPR028896">
    <property type="entry name" value="GcvT/YgfZ/DmdA"/>
</dbReference>
<evidence type="ECO:0000313" key="8">
    <source>
        <dbReference type="Proteomes" id="UP000256913"/>
    </source>
</evidence>
<dbReference type="SUPFAM" id="SSF51905">
    <property type="entry name" value="FAD/NAD(P)-binding domain"/>
    <property type="match status" value="1"/>
</dbReference>
<dbReference type="RefSeq" id="WP_116069255.1">
    <property type="nucleotide sequence ID" value="NZ_BONB01000075.1"/>
</dbReference>
<dbReference type="Pfam" id="PF08669">
    <property type="entry name" value="GCV_T_C"/>
    <property type="match status" value="1"/>
</dbReference>
<sequence length="818" mass="87001">MRTEAQVVIIGGGVAGCSIAYHLARLGWTDVLLVEQHDLTEGTTWHSAGFVGQLRSTISQTRMIMYSSGLYAELADQTGLDPGWRGVGGVRLATTPEREEELLRQASSATTYGLEMELLSPAALASRMPMLDVSDVRLAGWLPGDGYLRPDALAGALAAGARSLGVTFATSTTVTGIEVVDGRVRAVETSAGRVATEIVVNAAGAAAGHIGALAGVPVPVVPIKHQYVVSSPLPFDSVPTLPTVRDPDHIVYFRGSDDPESPNGLLIGGYIRTPSVCWPAAGPPLAAPRALFPPELDLFAESWAAGQHRVPALRSASIARVVNGAEAFTPDGEFLLGETATRGFWVAAGFCVHGLAAAGGVGKVIAEWIVDGQPEYDVSHMDIRRFGRHAASRSWATEKALDAYSRYYDVVYPHTEWTAGRPLRRSAIWPRTGDAALGEKAGWERVNWFPARPDDPTAARPGGWAGRTWSPAIAAECQATASAAGLFDQSSFAKLDVRGAGALPFLQWMCANDVDRPPGGVVYTQLLNTRAGIEADLTVTRLADNHFRVVTSTASGVRDAAWLRRHAPADVVIDDVTGAYGCLCLWGPASADIVAPLVGGDLDARFMRASQVTLGPVPVLAQRVTFVGEFGWEFYASTEYLLTLWDLLVAAGEEHGLRPAGYRAIESMRLEKGYRVWGSDITPETTPDEAGLSFAVRAGKSFLGSAALLAARADGPPSRRLRCLVLADPTAVCLGTEPVRVDGRPVGRVTSGGYGYRVEASIAYAYLPDAVPDGTRVEVGMFGQWQAATVMPEPLYDPSNSRVRSPAAPAKDRGQPGR</sequence>
<evidence type="ECO:0000259" key="6">
    <source>
        <dbReference type="Pfam" id="PF16350"/>
    </source>
</evidence>
<dbReference type="InterPro" id="IPR006222">
    <property type="entry name" value="GCVT_N"/>
</dbReference>
<dbReference type="Proteomes" id="UP000256913">
    <property type="component" value="Unassembled WGS sequence"/>
</dbReference>
<proteinExistence type="inferred from homology"/>
<feature type="region of interest" description="Disordered" evidence="2">
    <location>
        <begin position="793"/>
        <end position="818"/>
    </location>
</feature>
<feature type="domain" description="FAD dependent oxidoreductase" evidence="3">
    <location>
        <begin position="7"/>
        <end position="368"/>
    </location>
</feature>
<evidence type="ECO:0000259" key="4">
    <source>
        <dbReference type="Pfam" id="PF01571"/>
    </source>
</evidence>
<dbReference type="Gene3D" id="3.50.50.60">
    <property type="entry name" value="FAD/NAD(P)-binding domain"/>
    <property type="match status" value="1"/>
</dbReference>
<dbReference type="SUPFAM" id="SSF103025">
    <property type="entry name" value="Folate-binding domain"/>
    <property type="match status" value="1"/>
</dbReference>
<dbReference type="PANTHER" id="PTHR43757:SF2">
    <property type="entry name" value="AMINOMETHYLTRANSFERASE, MITOCHONDRIAL"/>
    <property type="match status" value="1"/>
</dbReference>
<name>A0A3D9ZL02_9ACTN</name>
<dbReference type="InterPro" id="IPR006076">
    <property type="entry name" value="FAD-dep_OxRdtase"/>
</dbReference>
<dbReference type="InterPro" id="IPR013977">
    <property type="entry name" value="GcvT_C"/>
</dbReference>
<dbReference type="InterPro" id="IPR032503">
    <property type="entry name" value="FAO_M"/>
</dbReference>
<dbReference type="InterPro" id="IPR027266">
    <property type="entry name" value="TrmE/GcvT-like"/>
</dbReference>
<dbReference type="PANTHER" id="PTHR43757">
    <property type="entry name" value="AMINOMETHYLTRANSFERASE"/>
    <property type="match status" value="1"/>
</dbReference>
<comment type="similarity">
    <text evidence="1">Belongs to the GcvT family.</text>
</comment>
<dbReference type="InterPro" id="IPR036188">
    <property type="entry name" value="FAD/NAD-bd_sf"/>
</dbReference>
<keyword evidence="8" id="KW-1185">Reference proteome</keyword>
<dbReference type="Gene3D" id="3.30.1360.120">
    <property type="entry name" value="Probable tRNA modification gtpase trme, domain 1"/>
    <property type="match status" value="1"/>
</dbReference>
<dbReference type="Gene3D" id="3.30.9.10">
    <property type="entry name" value="D-Amino Acid Oxidase, subunit A, domain 2"/>
    <property type="match status" value="1"/>
</dbReference>
<dbReference type="EMBL" id="QUMQ01000001">
    <property type="protein sequence ID" value="REF97877.1"/>
    <property type="molecule type" value="Genomic_DNA"/>
</dbReference>
<reference evidence="7 8" key="1">
    <citation type="submission" date="2018-08" db="EMBL/GenBank/DDBJ databases">
        <title>Sequencing the genomes of 1000 actinobacteria strains.</title>
        <authorList>
            <person name="Klenk H.-P."/>
        </authorList>
    </citation>
    <scope>NUCLEOTIDE SEQUENCE [LARGE SCALE GENOMIC DNA]</scope>
    <source>
        <strain evidence="7 8">DSM 44099</strain>
    </source>
</reference>
<gene>
    <name evidence="7" type="ORF">DFJ67_3884</name>
</gene>
<dbReference type="AlphaFoldDB" id="A0A3D9ZL02"/>
<evidence type="ECO:0000259" key="3">
    <source>
        <dbReference type="Pfam" id="PF01266"/>
    </source>
</evidence>
<evidence type="ECO:0000313" key="7">
    <source>
        <dbReference type="EMBL" id="REF97877.1"/>
    </source>
</evidence>
<dbReference type="Gene3D" id="3.30.70.1400">
    <property type="entry name" value="Aminomethyltransferase beta-barrel domains"/>
    <property type="match status" value="1"/>
</dbReference>
<evidence type="ECO:0000259" key="5">
    <source>
        <dbReference type="Pfam" id="PF08669"/>
    </source>
</evidence>
<protein>
    <submittedName>
        <fullName evidence="7">Dimethylglycine dehydrogenase</fullName>
    </submittedName>
</protein>
<comment type="caution">
    <text evidence="7">The sequence shown here is derived from an EMBL/GenBank/DDBJ whole genome shotgun (WGS) entry which is preliminary data.</text>
</comment>
<feature type="domain" description="Aminomethyltransferase C-terminal" evidence="5">
    <location>
        <begin position="719"/>
        <end position="797"/>
    </location>
</feature>
<dbReference type="OrthoDB" id="2055370at2"/>
<dbReference type="Pfam" id="PF01266">
    <property type="entry name" value="DAO"/>
    <property type="match status" value="1"/>
</dbReference>
<dbReference type="PROSITE" id="PS51257">
    <property type="entry name" value="PROKAR_LIPOPROTEIN"/>
    <property type="match status" value="1"/>
</dbReference>
<dbReference type="SUPFAM" id="SSF101790">
    <property type="entry name" value="Aminomethyltransferase beta-barrel domain"/>
    <property type="match status" value="1"/>
</dbReference>
<feature type="domain" description="GCVT N-terminal" evidence="4">
    <location>
        <begin position="434"/>
        <end position="699"/>
    </location>
</feature>
<accession>A0A3D9ZL02</accession>
<dbReference type="InterPro" id="IPR029043">
    <property type="entry name" value="GcvT/YgfZ_C"/>
</dbReference>
<evidence type="ECO:0000256" key="1">
    <source>
        <dbReference type="ARBA" id="ARBA00008609"/>
    </source>
</evidence>
<organism evidence="7 8">
    <name type="scientific">Asanoa ferruginea</name>
    <dbReference type="NCBI Taxonomy" id="53367"/>
    <lineage>
        <taxon>Bacteria</taxon>
        <taxon>Bacillati</taxon>
        <taxon>Actinomycetota</taxon>
        <taxon>Actinomycetes</taxon>
        <taxon>Micromonosporales</taxon>
        <taxon>Micromonosporaceae</taxon>
        <taxon>Asanoa</taxon>
    </lineage>
</organism>
<evidence type="ECO:0000256" key="2">
    <source>
        <dbReference type="SAM" id="MobiDB-lite"/>
    </source>
</evidence>
<dbReference type="Pfam" id="PF16350">
    <property type="entry name" value="FAO_M"/>
    <property type="match status" value="1"/>
</dbReference>
<dbReference type="Pfam" id="PF01571">
    <property type="entry name" value="GCV_T"/>
    <property type="match status" value="1"/>
</dbReference>
<dbReference type="SUPFAM" id="SSF54373">
    <property type="entry name" value="FAD-linked reductases, C-terminal domain"/>
    <property type="match status" value="1"/>
</dbReference>
<dbReference type="Gene3D" id="2.40.30.110">
    <property type="entry name" value="Aminomethyltransferase beta-barrel domains"/>
    <property type="match status" value="1"/>
</dbReference>